<accession>A0A6B9XQG1</accession>
<dbReference type="EMBL" id="MK697699">
    <property type="protein sequence ID" value="QHR90314.1"/>
    <property type="molecule type" value="Genomic_DNA"/>
</dbReference>
<proteinExistence type="predicted"/>
<dbReference type="AlphaFoldDB" id="A0A6B9XQG1"/>
<geneLocation type="mitochondrion" evidence="1"/>
<protein>
    <submittedName>
        <fullName evidence="1">Uncharacterized protein</fullName>
    </submittedName>
</protein>
<name>A0A6B9XQG1_PICSI</name>
<organism evidence="1">
    <name type="scientific">Picea sitchensis</name>
    <name type="common">Sitka spruce</name>
    <name type="synonym">Pinus sitchensis</name>
    <dbReference type="NCBI Taxonomy" id="3332"/>
    <lineage>
        <taxon>Eukaryota</taxon>
        <taxon>Viridiplantae</taxon>
        <taxon>Streptophyta</taxon>
        <taxon>Embryophyta</taxon>
        <taxon>Tracheophyta</taxon>
        <taxon>Spermatophyta</taxon>
        <taxon>Pinopsida</taxon>
        <taxon>Pinidae</taxon>
        <taxon>Conifers I</taxon>
        <taxon>Pinales</taxon>
        <taxon>Pinaceae</taxon>
        <taxon>Picea</taxon>
    </lineage>
</organism>
<sequence length="82" mass="9453">MWVGLSLQFMIPMASLLTGTMPFFNWFDSPAATLLYHRPQRSAFYYPFSSDDSHLKKKEHIYAPTLGGHVDPSPFYFSISFL</sequence>
<evidence type="ECO:0000313" key="1">
    <source>
        <dbReference type="EMBL" id="QHR90314.1"/>
    </source>
</evidence>
<keyword evidence="1" id="KW-0496">Mitochondrion</keyword>
<reference evidence="1" key="1">
    <citation type="submission" date="2019-03" db="EMBL/GenBank/DDBJ databases">
        <title>Largest Complete Mitochondrial Genome of a Gymnosperm, Sitka Spruce (Picea sitchensis), Indicates Complex Physical Structure.</title>
        <authorList>
            <person name="Jackman S.D."/>
            <person name="Coombe L."/>
            <person name="Warren R."/>
            <person name="Kirk H."/>
            <person name="Trinh E."/>
            <person name="McLeod T."/>
            <person name="Pleasance S."/>
            <person name="Pandoh P."/>
            <person name="Zhao Y."/>
            <person name="Coope R."/>
            <person name="Bousquet J."/>
            <person name="Bohlmann J.C."/>
            <person name="Jones S.J.M."/>
            <person name="Birol I."/>
        </authorList>
    </citation>
    <scope>NUCLEOTIDE SEQUENCE</scope>
    <source>
        <strain evidence="1">Q903</strain>
    </source>
</reference>
<gene>
    <name evidence="1" type="primary">orf04360</name>
    <name evidence="1" type="ORF">Q903MT_gene4337</name>
</gene>